<dbReference type="EMBL" id="KN818268">
    <property type="protein sequence ID" value="KIL62610.1"/>
    <property type="molecule type" value="Genomic_DNA"/>
</dbReference>
<keyword evidence="2" id="KW-1185">Reference proteome</keyword>
<dbReference type="Proteomes" id="UP000054549">
    <property type="component" value="Unassembled WGS sequence"/>
</dbReference>
<dbReference type="HOGENOM" id="CLU_2209359_0_0_1"/>
<protein>
    <submittedName>
        <fullName evidence="1">Uncharacterized protein</fullName>
    </submittedName>
</protein>
<name>A0A0C2SHJ2_AMAMK</name>
<evidence type="ECO:0000313" key="2">
    <source>
        <dbReference type="Proteomes" id="UP000054549"/>
    </source>
</evidence>
<sequence length="107" mass="11990">MRSKSSLLLACQVKPHCSFSMHGENLPQMYAADQCFVGGRYASGILRGGGDTAGTCQWHFDREDVWKSLNGILHTHNVNACFSEVWWEIGRLLGENQIEARCEMLGE</sequence>
<dbReference type="AlphaFoldDB" id="A0A0C2SHJ2"/>
<gene>
    <name evidence="1" type="ORF">M378DRAFT_165451</name>
</gene>
<evidence type="ECO:0000313" key="1">
    <source>
        <dbReference type="EMBL" id="KIL62610.1"/>
    </source>
</evidence>
<reference evidence="1 2" key="1">
    <citation type="submission" date="2014-04" db="EMBL/GenBank/DDBJ databases">
        <title>Evolutionary Origins and Diversification of the Mycorrhizal Mutualists.</title>
        <authorList>
            <consortium name="DOE Joint Genome Institute"/>
            <consortium name="Mycorrhizal Genomics Consortium"/>
            <person name="Kohler A."/>
            <person name="Kuo A."/>
            <person name="Nagy L.G."/>
            <person name="Floudas D."/>
            <person name="Copeland A."/>
            <person name="Barry K.W."/>
            <person name="Cichocki N."/>
            <person name="Veneault-Fourrey C."/>
            <person name="LaButti K."/>
            <person name="Lindquist E.A."/>
            <person name="Lipzen A."/>
            <person name="Lundell T."/>
            <person name="Morin E."/>
            <person name="Murat C."/>
            <person name="Riley R."/>
            <person name="Ohm R."/>
            <person name="Sun H."/>
            <person name="Tunlid A."/>
            <person name="Henrissat B."/>
            <person name="Grigoriev I.V."/>
            <person name="Hibbett D.S."/>
            <person name="Martin F."/>
        </authorList>
    </citation>
    <scope>NUCLEOTIDE SEQUENCE [LARGE SCALE GENOMIC DNA]</scope>
    <source>
        <strain evidence="1 2">Koide BX008</strain>
    </source>
</reference>
<organism evidence="1 2">
    <name type="scientific">Amanita muscaria (strain Koide BX008)</name>
    <dbReference type="NCBI Taxonomy" id="946122"/>
    <lineage>
        <taxon>Eukaryota</taxon>
        <taxon>Fungi</taxon>
        <taxon>Dikarya</taxon>
        <taxon>Basidiomycota</taxon>
        <taxon>Agaricomycotina</taxon>
        <taxon>Agaricomycetes</taxon>
        <taxon>Agaricomycetidae</taxon>
        <taxon>Agaricales</taxon>
        <taxon>Pluteineae</taxon>
        <taxon>Amanitaceae</taxon>
        <taxon>Amanita</taxon>
    </lineage>
</organism>
<dbReference type="InParanoid" id="A0A0C2SHJ2"/>
<proteinExistence type="predicted"/>
<accession>A0A0C2SHJ2</accession>